<proteinExistence type="predicted"/>
<evidence type="ECO:0000256" key="1">
    <source>
        <dbReference type="SAM" id="Phobius"/>
    </source>
</evidence>
<organism evidence="2 3">
    <name type="scientific">Wuchereria bancrofti</name>
    <dbReference type="NCBI Taxonomy" id="6293"/>
    <lineage>
        <taxon>Eukaryota</taxon>
        <taxon>Metazoa</taxon>
        <taxon>Ecdysozoa</taxon>
        <taxon>Nematoda</taxon>
        <taxon>Chromadorea</taxon>
        <taxon>Rhabditida</taxon>
        <taxon>Spirurina</taxon>
        <taxon>Spiruromorpha</taxon>
        <taxon>Filarioidea</taxon>
        <taxon>Onchocercidae</taxon>
        <taxon>Wuchereria</taxon>
    </lineage>
</organism>
<protein>
    <submittedName>
        <fullName evidence="3">Uncharacterized protein</fullName>
    </submittedName>
</protein>
<accession>A0AAF5PWR1</accession>
<reference evidence="3" key="3">
    <citation type="submission" date="2024-02" db="UniProtKB">
        <authorList>
            <consortium name="WormBaseParasite"/>
        </authorList>
    </citation>
    <scope>IDENTIFICATION</scope>
    <source>
        <strain evidence="3">pt0022</strain>
    </source>
</reference>
<reference evidence="2" key="2">
    <citation type="journal article" date="2016" name="Mol. Ecol.">
        <title>Population genomics of the filarial nematode parasite Wuchereria bancrofti from mosquitoes.</title>
        <authorList>
            <person name="Small S.T."/>
            <person name="Reimer L.J."/>
            <person name="Tisch D.J."/>
            <person name="King C.L."/>
            <person name="Christensen B.M."/>
            <person name="Siba P.M."/>
            <person name="Kazura J.W."/>
            <person name="Serre D."/>
            <person name="Zimmerman P.A."/>
        </authorList>
    </citation>
    <scope>NUCLEOTIDE SEQUENCE</scope>
    <source>
        <strain evidence="2">pt0022</strain>
    </source>
</reference>
<dbReference type="Proteomes" id="UP000093561">
    <property type="component" value="Unassembled WGS sequence"/>
</dbReference>
<name>A0AAF5PWR1_WUCBA</name>
<keyword evidence="1" id="KW-0472">Membrane</keyword>
<dbReference type="WBParaSite" id="mrna-Wban_06743">
    <property type="protein sequence ID" value="mrna-Wban_06743"/>
    <property type="gene ID" value="Wban_06743"/>
</dbReference>
<feature type="transmembrane region" description="Helical" evidence="1">
    <location>
        <begin position="6"/>
        <end position="25"/>
    </location>
</feature>
<keyword evidence="1" id="KW-1133">Transmembrane helix</keyword>
<reference evidence="2" key="1">
    <citation type="submission" date="2015-03" db="EMBL/GenBank/DDBJ databases">
        <title>Wuchereria bancrofti Genome Sequencing Papua New Guinea Strain.</title>
        <authorList>
            <person name="Small S.T."/>
            <person name="Serre D."/>
            <person name="Zimmerman P.A."/>
        </authorList>
    </citation>
    <scope>NUCLEOTIDE SEQUENCE [LARGE SCALE GENOMIC DNA]</scope>
    <source>
        <strain evidence="2">pt0022</strain>
    </source>
</reference>
<evidence type="ECO:0000313" key="2">
    <source>
        <dbReference type="Proteomes" id="UP000093561"/>
    </source>
</evidence>
<evidence type="ECO:0000313" key="3">
    <source>
        <dbReference type="WBParaSite" id="mrna-Wban_06743"/>
    </source>
</evidence>
<sequence>MVSSFVIFLILNIFIGANFTALAKLSMENQLIHRNYYWYTKGKEERLQNGSTPFGFDHLPPQTVLCVILHKVISCDAVMEALKHYKEYIHTDEFT</sequence>
<dbReference type="AlphaFoldDB" id="A0AAF5PWR1"/>
<keyword evidence="1" id="KW-0812">Transmembrane</keyword>